<keyword evidence="2" id="KW-1003">Cell membrane</keyword>
<dbReference type="PRINTS" id="PR00237">
    <property type="entry name" value="GPCRRHODOPSN"/>
</dbReference>
<protein>
    <recommendedName>
        <fullName evidence="10">G-protein coupled receptors family 1 profile domain-containing protein</fullName>
    </recommendedName>
</protein>
<evidence type="ECO:0000256" key="3">
    <source>
        <dbReference type="ARBA" id="ARBA00022692"/>
    </source>
</evidence>
<proteinExistence type="predicted"/>
<dbReference type="Gene3D" id="1.20.1070.10">
    <property type="entry name" value="Rhodopsin 7-helix transmembrane proteins"/>
    <property type="match status" value="1"/>
</dbReference>
<dbReference type="KEGG" id="epa:110249395"/>
<name>A0A913XXW8_EXADI</name>
<keyword evidence="7" id="KW-0675">Receptor</keyword>
<feature type="transmembrane region" description="Helical" evidence="9">
    <location>
        <begin position="59"/>
        <end position="80"/>
    </location>
</feature>
<evidence type="ECO:0000256" key="9">
    <source>
        <dbReference type="SAM" id="Phobius"/>
    </source>
</evidence>
<evidence type="ECO:0000256" key="2">
    <source>
        <dbReference type="ARBA" id="ARBA00022475"/>
    </source>
</evidence>
<dbReference type="Pfam" id="PF00001">
    <property type="entry name" value="7tm_1"/>
    <property type="match status" value="1"/>
</dbReference>
<feature type="transmembrane region" description="Helical" evidence="9">
    <location>
        <begin position="181"/>
        <end position="202"/>
    </location>
</feature>
<evidence type="ECO:0000256" key="7">
    <source>
        <dbReference type="ARBA" id="ARBA00023170"/>
    </source>
</evidence>
<dbReference type="GO" id="GO:0005886">
    <property type="term" value="C:plasma membrane"/>
    <property type="evidence" value="ECO:0007669"/>
    <property type="project" value="UniProtKB-SubCell"/>
</dbReference>
<keyword evidence="5" id="KW-0297">G-protein coupled receptor</keyword>
<dbReference type="Proteomes" id="UP000887567">
    <property type="component" value="Unplaced"/>
</dbReference>
<dbReference type="EnsemblMetazoa" id="XM_021055971.2">
    <property type="protein sequence ID" value="XP_020911630.1"/>
    <property type="gene ID" value="LOC110249395"/>
</dbReference>
<reference evidence="11" key="1">
    <citation type="submission" date="2022-11" db="UniProtKB">
        <authorList>
            <consortium name="EnsemblMetazoa"/>
        </authorList>
    </citation>
    <scope>IDENTIFICATION</scope>
</reference>
<dbReference type="InterPro" id="IPR017452">
    <property type="entry name" value="GPCR_Rhodpsn_7TM"/>
</dbReference>
<feature type="transmembrane region" description="Helical" evidence="9">
    <location>
        <begin position="255"/>
        <end position="275"/>
    </location>
</feature>
<dbReference type="PANTHER" id="PTHR24228">
    <property type="entry name" value="B2 BRADYKININ RECEPTOR/ANGIOTENSIN II RECEPTOR"/>
    <property type="match status" value="1"/>
</dbReference>
<dbReference type="PROSITE" id="PS50262">
    <property type="entry name" value="G_PROTEIN_RECEP_F1_2"/>
    <property type="match status" value="1"/>
</dbReference>
<dbReference type="EnsemblMetazoa" id="XM_028662302.1">
    <property type="protein sequence ID" value="XP_028518103.1"/>
    <property type="gene ID" value="LOC110249395"/>
</dbReference>
<dbReference type="EnsemblMetazoa" id="XM_021055970.2">
    <property type="protein sequence ID" value="XP_020911629.1"/>
    <property type="gene ID" value="LOC110249395"/>
</dbReference>
<dbReference type="OrthoDB" id="5959337at2759"/>
<organism evidence="11 12">
    <name type="scientific">Exaiptasia diaphana</name>
    <name type="common">Tropical sea anemone</name>
    <name type="synonym">Aiptasia pulchella</name>
    <dbReference type="NCBI Taxonomy" id="2652724"/>
    <lineage>
        <taxon>Eukaryota</taxon>
        <taxon>Metazoa</taxon>
        <taxon>Cnidaria</taxon>
        <taxon>Anthozoa</taxon>
        <taxon>Hexacorallia</taxon>
        <taxon>Actiniaria</taxon>
        <taxon>Aiptasiidae</taxon>
        <taxon>Exaiptasia</taxon>
    </lineage>
</organism>
<feature type="transmembrane region" description="Helical" evidence="9">
    <location>
        <begin position="96"/>
        <end position="116"/>
    </location>
</feature>
<evidence type="ECO:0000313" key="12">
    <source>
        <dbReference type="Proteomes" id="UP000887567"/>
    </source>
</evidence>
<evidence type="ECO:0000256" key="1">
    <source>
        <dbReference type="ARBA" id="ARBA00004651"/>
    </source>
</evidence>
<dbReference type="RefSeq" id="XP_028518103.1">
    <property type="nucleotide sequence ID" value="XM_028662302.1"/>
</dbReference>
<dbReference type="PANTHER" id="PTHR24228:SF59">
    <property type="entry name" value="NEUROPEPTIDE RECEPTOR 15"/>
    <property type="match status" value="1"/>
</dbReference>
<dbReference type="RefSeq" id="XP_020911630.1">
    <property type="nucleotide sequence ID" value="XM_021055971.2"/>
</dbReference>
<dbReference type="InterPro" id="IPR000276">
    <property type="entry name" value="GPCR_Rhodpsn"/>
</dbReference>
<feature type="transmembrane region" description="Helical" evidence="9">
    <location>
        <begin position="287"/>
        <end position="306"/>
    </location>
</feature>
<dbReference type="SUPFAM" id="SSF81321">
    <property type="entry name" value="Family A G protein-coupled receptor-like"/>
    <property type="match status" value="1"/>
</dbReference>
<keyword evidence="3 9" id="KW-0812">Transmembrane</keyword>
<evidence type="ECO:0000313" key="11">
    <source>
        <dbReference type="EnsemblMetazoa" id="XP_020911629.1"/>
    </source>
</evidence>
<evidence type="ECO:0000256" key="5">
    <source>
        <dbReference type="ARBA" id="ARBA00023040"/>
    </source>
</evidence>
<accession>A0A913XXW8</accession>
<keyword evidence="12" id="KW-1185">Reference proteome</keyword>
<dbReference type="AlphaFoldDB" id="A0A913XXW8"/>
<keyword evidence="6 9" id="KW-0472">Membrane</keyword>
<keyword evidence="4 9" id="KW-1133">Transmembrane helix</keyword>
<dbReference type="RefSeq" id="XP_020911629.1">
    <property type="nucleotide sequence ID" value="XM_021055970.2"/>
</dbReference>
<evidence type="ECO:0000256" key="6">
    <source>
        <dbReference type="ARBA" id="ARBA00023136"/>
    </source>
</evidence>
<comment type="subcellular location">
    <subcellularLocation>
        <location evidence="1">Cell membrane</location>
        <topology evidence="1">Multi-pass membrane protein</topology>
    </subcellularLocation>
</comment>
<feature type="domain" description="G-protein coupled receptors family 1 profile" evidence="10">
    <location>
        <begin position="39"/>
        <end position="306"/>
    </location>
</feature>
<evidence type="ECO:0000256" key="4">
    <source>
        <dbReference type="ARBA" id="ARBA00022989"/>
    </source>
</evidence>
<dbReference type="GeneID" id="110249395"/>
<evidence type="ECO:0000256" key="8">
    <source>
        <dbReference type="ARBA" id="ARBA00023224"/>
    </source>
</evidence>
<keyword evidence="8" id="KW-0807">Transducer</keyword>
<evidence type="ECO:0000259" key="10">
    <source>
        <dbReference type="PROSITE" id="PS50262"/>
    </source>
</evidence>
<sequence>MNKTQYVIYLYRELSSRHRGRISVASSIALVFLFLTWGLNFTVCFCVIKNRKLHKLTNFFLVILAFADLTWEVTVMPLWIDVLINGKMRFSQTGCMFTGFMTTLCKIGKLMTIYMISINRLCNVYWPSIYPSLYNKCASIAMVTITWCVSLIIAIVVTTVSDATFEFHPGRGMCLFTYKDLTIAGYLTISKFLFSAVIPLCINTVCHFKAYNELKEHKRETRGKVRIQIFAVPEMIKEEVEQTTSKDEIQATRTLLGIVYVYCLCSILTTSIEMADAYRPYFLDRGTHLALTFFGFVNSILNPLMLTRTNKEFRDVVVVMVGCKWNSRAIHVQ</sequence>
<feature type="transmembrane region" description="Helical" evidence="9">
    <location>
        <begin position="137"/>
        <end position="161"/>
    </location>
</feature>
<dbReference type="GO" id="GO:0004930">
    <property type="term" value="F:G protein-coupled receptor activity"/>
    <property type="evidence" value="ECO:0007669"/>
    <property type="project" value="UniProtKB-KW"/>
</dbReference>
<feature type="transmembrane region" description="Helical" evidence="9">
    <location>
        <begin position="22"/>
        <end position="47"/>
    </location>
</feature>